<dbReference type="AlphaFoldDB" id="A8GAE2"/>
<dbReference type="STRING" id="399741.Spro_0978"/>
<dbReference type="eggNOG" id="COG1020">
    <property type="taxonomic scope" value="Bacteria"/>
</dbReference>
<reference evidence="4" key="1">
    <citation type="submission" date="2007-09" db="EMBL/GenBank/DDBJ databases">
        <title>Complete sequence of chromosome of Serratia proteamaculans 568.</title>
        <authorList>
            <consortium name="US DOE Joint Genome Institute"/>
            <person name="Copeland A."/>
            <person name="Lucas S."/>
            <person name="Lapidus A."/>
            <person name="Barry K."/>
            <person name="Glavina del Rio T."/>
            <person name="Dalin E."/>
            <person name="Tice H."/>
            <person name="Pitluck S."/>
            <person name="Chain P."/>
            <person name="Malfatti S."/>
            <person name="Shin M."/>
            <person name="Vergez L."/>
            <person name="Schmutz J."/>
            <person name="Larimer F."/>
            <person name="Land M."/>
            <person name="Hauser L."/>
            <person name="Kyrpides N."/>
            <person name="Kim E."/>
            <person name="Taghavi S."/>
            <person name="Newman L."/>
            <person name="Vangronsveld J."/>
            <person name="van der Lelie D."/>
            <person name="Richardson P."/>
        </authorList>
    </citation>
    <scope>NUCLEOTIDE SEQUENCE [LARGE SCALE GENOMIC DNA]</scope>
    <source>
        <strain evidence="4">568</strain>
    </source>
</reference>
<dbReference type="InterPro" id="IPR020806">
    <property type="entry name" value="PKS_PP-bd"/>
</dbReference>
<dbReference type="PROSITE" id="PS50075">
    <property type="entry name" value="CARRIER"/>
    <property type="match status" value="1"/>
</dbReference>
<dbReference type="GO" id="GO:0047527">
    <property type="term" value="F:2,3-dihydroxybenzoate-serine ligase activity"/>
    <property type="evidence" value="ECO:0007669"/>
    <property type="project" value="TreeGrafter"/>
</dbReference>
<evidence type="ECO:0000256" key="1">
    <source>
        <dbReference type="ARBA" id="ARBA00022450"/>
    </source>
</evidence>
<keyword evidence="2" id="KW-0597">Phosphoprotein</keyword>
<dbReference type="GO" id="GO:0009366">
    <property type="term" value="C:enterobactin synthetase complex"/>
    <property type="evidence" value="ECO:0007669"/>
    <property type="project" value="TreeGrafter"/>
</dbReference>
<keyword evidence="1" id="KW-0596">Phosphopantetheine</keyword>
<dbReference type="InterPro" id="IPR036736">
    <property type="entry name" value="ACP-like_sf"/>
</dbReference>
<dbReference type="HOGENOM" id="CLU_000022_52_2_6"/>
<dbReference type="PANTHER" id="PTHR45527:SF1">
    <property type="entry name" value="FATTY ACID SYNTHASE"/>
    <property type="match status" value="1"/>
</dbReference>
<evidence type="ECO:0000313" key="4">
    <source>
        <dbReference type="EMBL" id="ABV40082.1"/>
    </source>
</evidence>
<dbReference type="Gene3D" id="1.10.1200.10">
    <property type="entry name" value="ACP-like"/>
    <property type="match status" value="1"/>
</dbReference>
<name>A8GAE2_SERP5</name>
<dbReference type="PANTHER" id="PTHR45527">
    <property type="entry name" value="NONRIBOSOMAL PEPTIDE SYNTHETASE"/>
    <property type="match status" value="1"/>
</dbReference>
<protein>
    <submittedName>
        <fullName evidence="4">Condensation domain protein</fullName>
    </submittedName>
</protein>
<dbReference type="Gene3D" id="3.30.559.30">
    <property type="entry name" value="Nonribosomal peptide synthetase, condensation domain"/>
    <property type="match status" value="1"/>
</dbReference>
<dbReference type="GO" id="GO:0009239">
    <property type="term" value="P:enterobactin biosynthetic process"/>
    <property type="evidence" value="ECO:0007669"/>
    <property type="project" value="TreeGrafter"/>
</dbReference>
<dbReference type="SMART" id="SM00823">
    <property type="entry name" value="PKS_PP"/>
    <property type="match status" value="1"/>
</dbReference>
<dbReference type="Pfam" id="PF00668">
    <property type="entry name" value="Condensation"/>
    <property type="match status" value="1"/>
</dbReference>
<dbReference type="SUPFAM" id="SSF47336">
    <property type="entry name" value="ACP-like"/>
    <property type="match status" value="1"/>
</dbReference>
<accession>A8GAE2</accession>
<gene>
    <name evidence="4" type="ordered locus">Spro_0978</name>
</gene>
<dbReference type="InterPro" id="IPR023213">
    <property type="entry name" value="CAT-like_dom_sf"/>
</dbReference>
<dbReference type="SUPFAM" id="SSF52777">
    <property type="entry name" value="CoA-dependent acyltransferases"/>
    <property type="match status" value="3"/>
</dbReference>
<evidence type="ECO:0000256" key="2">
    <source>
        <dbReference type="ARBA" id="ARBA00022553"/>
    </source>
</evidence>
<organism evidence="4">
    <name type="scientific">Serratia proteamaculans (strain 568)</name>
    <dbReference type="NCBI Taxonomy" id="399741"/>
    <lineage>
        <taxon>Bacteria</taxon>
        <taxon>Pseudomonadati</taxon>
        <taxon>Pseudomonadota</taxon>
        <taxon>Gammaproteobacteria</taxon>
        <taxon>Enterobacterales</taxon>
        <taxon>Yersiniaceae</taxon>
        <taxon>Serratia</taxon>
    </lineage>
</organism>
<dbReference type="Pfam" id="PF00550">
    <property type="entry name" value="PP-binding"/>
    <property type="match status" value="1"/>
</dbReference>
<dbReference type="GO" id="GO:0005829">
    <property type="term" value="C:cytosol"/>
    <property type="evidence" value="ECO:0007669"/>
    <property type="project" value="TreeGrafter"/>
</dbReference>
<dbReference type="KEGG" id="spe:Spro_0978"/>
<proteinExistence type="predicted"/>
<dbReference type="Gene3D" id="3.30.559.10">
    <property type="entry name" value="Chloramphenicol acetyltransferase-like domain"/>
    <property type="match status" value="2"/>
</dbReference>
<dbReference type="GO" id="GO:0031177">
    <property type="term" value="F:phosphopantetheine binding"/>
    <property type="evidence" value="ECO:0007669"/>
    <property type="project" value="InterPro"/>
</dbReference>
<dbReference type="GO" id="GO:0043041">
    <property type="term" value="P:amino acid activation for nonribosomal peptide biosynthetic process"/>
    <property type="evidence" value="ECO:0007669"/>
    <property type="project" value="TreeGrafter"/>
</dbReference>
<sequence length="986" mass="107883">MFRRGRAQGDRAVSGYFDNILSDDEAQRLDLAFQTLGARAADASQPLSEAEELAWFMHQQRGDGSSQQAMAWRLGGEPDIGRLVSALEALTRLMPELDVRYDFDDEQGLRKLRGSATLNPVSIQAVLDERQAVSRLLQAQAAPLELAREAPIRFLLFTGTGAILGVVAHDILAETLSCRQLLTTLSALYNGIEPTPSFAIIPPVATLAEASELVLPWPRQAMALRDYQTSVPQDELLAQAGVRIATRVARKILPAADNPATLLAAIAVRFARFISAQSGGQSVQLSVPQGDAQQASGLDAWMSTAQLKRLTLGPVDPEAESHLLAQQTAERANPQLAQLLVTWLADLSVALQLDGVSAERLLLPPLHTPFEMVLALSLPDPDTVVLELVTDPRLTPHAATFLLEQFVAFLAGRLITTALLPAAEQPSTLHESVLATQDAQAENAEITQLILAEFRDALVAPEMTADEDFFDRGGHSLVATRVIGRLLSLHRIELNINDLFSHATAHGLSAYAKRQAVAEPGAQQLAAQTQGEAVQAPLSLAQHSLWKVYEAFGHDEIFNLPFAICFLDPVDETALRQAFIDVMTRHSVLRSLFIDRDGEVYQQVVPAADLLDYGWFYFSNETPAGDASELLARAGDHRFDLTAELPLRATFLRDATTGQQLLSLLFHHVVLDEWSLNLMMDELGVAYSQRVAGQAPQWKSAVPQFHAFARQQQAGGVVQQHLDYWLDNLRDAPVGQPLFQQQPSHHPAVPADADVDGGWLEFDVDPAVADGLYAQARKNNASLFNVVYAGITSALRLLGGPADLLVGTSTSGRNDAEFFDTIGYFTTVVVHRVRFAEQLTVAGLIDQVKNTINGSMPYTDIPIDLVEEGLFGVDADRKNHMFEVFIQIHSRIKLNGAFTLQDGSRVAYRQVEPEKTASLLGLQFEVMEENLDGAKSLRVMMTYRTDHYTAQQAELIAGSIQHVFSHFAQLADGDMPLAALPPVPRQ</sequence>
<dbReference type="InterPro" id="IPR001242">
    <property type="entry name" value="Condensation_dom"/>
</dbReference>
<dbReference type="EMBL" id="CP000826">
    <property type="protein sequence ID" value="ABV40082.1"/>
    <property type="molecule type" value="Genomic_DNA"/>
</dbReference>
<dbReference type="InterPro" id="IPR009081">
    <property type="entry name" value="PP-bd_ACP"/>
</dbReference>
<evidence type="ECO:0000259" key="3">
    <source>
        <dbReference type="PROSITE" id="PS50075"/>
    </source>
</evidence>
<feature type="domain" description="Carrier" evidence="3">
    <location>
        <begin position="441"/>
        <end position="516"/>
    </location>
</feature>